<feature type="binding site" evidence="8 10">
    <location>
        <position position="125"/>
    </location>
    <ligand>
        <name>substrate</name>
    </ligand>
</feature>
<dbReference type="PANTHER" id="PTHR30511:SF4">
    <property type="entry name" value="ALANINE RACEMASE, BIOSYNTHETIC"/>
    <property type="match status" value="1"/>
</dbReference>
<reference evidence="12 13" key="1">
    <citation type="submission" date="2020-05" db="EMBL/GenBank/DDBJ databases">
        <title>Horizontal transmission and recombination maintain forever young bacterial symbiont genomes.</title>
        <authorList>
            <person name="Russell S.L."/>
            <person name="Pepper-Tunick E."/>
            <person name="Svedberg J."/>
            <person name="Byrne A."/>
            <person name="Ruelas Castillo J."/>
            <person name="Vollmers C."/>
            <person name="Beinart R.A."/>
            <person name="Corbett-Detig R."/>
        </authorList>
    </citation>
    <scope>NUCLEOTIDE SEQUENCE [LARGE SCALE GENOMIC DNA]</scope>
    <source>
        <strain evidence="12">Monterey_2004</strain>
    </source>
</reference>
<keyword evidence="6 8" id="KW-0413">Isomerase</keyword>
<dbReference type="CDD" id="cd06827">
    <property type="entry name" value="PLPDE_III_AR_proteobact"/>
    <property type="match status" value="1"/>
</dbReference>
<comment type="cofactor">
    <cofactor evidence="2 8 9">
        <name>pyridoxal 5'-phosphate</name>
        <dbReference type="ChEBI" id="CHEBI:597326"/>
    </cofactor>
</comment>
<feature type="binding site" evidence="8 10">
    <location>
        <position position="293"/>
    </location>
    <ligand>
        <name>substrate</name>
    </ligand>
</feature>
<dbReference type="PRINTS" id="PR00992">
    <property type="entry name" value="ALARACEMASE"/>
</dbReference>
<dbReference type="InterPro" id="IPR000821">
    <property type="entry name" value="Ala_racemase"/>
</dbReference>
<dbReference type="InterPro" id="IPR011079">
    <property type="entry name" value="Ala_racemase_C"/>
</dbReference>
<feature type="active site" description="Proton acceptor; specific for L-alanine" evidence="8">
    <location>
        <position position="245"/>
    </location>
</feature>
<sequence length="349" mass="38442">MCTIISISQSALKHNLLVVKKNAPNSKIVSMVKANAYGHQINLINPIINHSDLLAVSEISEAKKLRKITKKPILLLSGVIEDQELQQAIKLNCQIVVHDKTQITTINNTKQPINIWIKINTGMHRLGLSTHEYFDCIKLLANNPLINTQCVMSHFACADEINHPMNQSQLFEFKKSTYHTTKRSMANSAAILSNPASHFDYVRPGIMLYGVSPFEIINNNLKPVMQLSAPIMSIKTIQTGDSVGYGATWIAKESTTIATIGIGYGDGYPRHAKNGTPVLINNNLCPLIGRVSMDLICVDISNVKASVGDNVILWGTQKLRIETIAKHSDTIAYELLTGISSRVAFISTI</sequence>
<dbReference type="PANTHER" id="PTHR30511">
    <property type="entry name" value="ALANINE RACEMASE"/>
    <property type="match status" value="1"/>
</dbReference>
<evidence type="ECO:0000256" key="8">
    <source>
        <dbReference type="HAMAP-Rule" id="MF_01201"/>
    </source>
</evidence>
<evidence type="ECO:0000256" key="2">
    <source>
        <dbReference type="ARBA" id="ARBA00001933"/>
    </source>
</evidence>
<evidence type="ECO:0000256" key="10">
    <source>
        <dbReference type="PIRSR" id="PIRSR600821-52"/>
    </source>
</evidence>
<dbReference type="Pfam" id="PF01168">
    <property type="entry name" value="Ala_racemase_N"/>
    <property type="match status" value="1"/>
</dbReference>
<dbReference type="GO" id="GO:0008784">
    <property type="term" value="F:alanine racemase activity"/>
    <property type="evidence" value="ECO:0007669"/>
    <property type="project" value="UniProtKB-UniRule"/>
</dbReference>
<comment type="function">
    <text evidence="8">Catalyzes the interconversion of L-alanine and D-alanine. May also act on other amino acids.</text>
</comment>
<dbReference type="GO" id="GO:0030632">
    <property type="term" value="P:D-alanine biosynthetic process"/>
    <property type="evidence" value="ECO:0007669"/>
    <property type="project" value="UniProtKB-UniRule"/>
</dbReference>
<proteinExistence type="inferred from homology"/>
<comment type="pathway">
    <text evidence="7 8">Amino-acid biosynthesis; D-alanine biosynthesis; D-alanine from L-alanine: step 1/1.</text>
</comment>
<evidence type="ECO:0000256" key="6">
    <source>
        <dbReference type="ARBA" id="ARBA00023235"/>
    </source>
</evidence>
<comment type="catalytic activity">
    <reaction evidence="1 8">
        <text>L-alanine = D-alanine</text>
        <dbReference type="Rhea" id="RHEA:20249"/>
        <dbReference type="ChEBI" id="CHEBI:57416"/>
        <dbReference type="ChEBI" id="CHEBI:57972"/>
        <dbReference type="EC" id="5.1.1.1"/>
    </reaction>
</comment>
<dbReference type="Gene3D" id="2.40.37.10">
    <property type="entry name" value="Lyase, Ornithine Decarboxylase, Chain A, domain 1"/>
    <property type="match status" value="1"/>
</dbReference>
<comment type="caution">
    <text evidence="12">The sequence shown here is derived from an EMBL/GenBank/DDBJ whole genome shotgun (WGS) entry which is preliminary data.</text>
</comment>
<dbReference type="UniPathway" id="UPA00042">
    <property type="reaction ID" value="UER00497"/>
</dbReference>
<dbReference type="EMBL" id="JACCHU010000001">
    <property type="protein sequence ID" value="NYT52098.1"/>
    <property type="molecule type" value="Genomic_DNA"/>
</dbReference>
<dbReference type="SMART" id="SM01005">
    <property type="entry name" value="Ala_racemase_C"/>
    <property type="match status" value="1"/>
</dbReference>
<evidence type="ECO:0000256" key="5">
    <source>
        <dbReference type="ARBA" id="ARBA00022898"/>
    </source>
</evidence>
<evidence type="ECO:0000256" key="9">
    <source>
        <dbReference type="PIRSR" id="PIRSR600821-50"/>
    </source>
</evidence>
<protein>
    <recommendedName>
        <fullName evidence="4 8">Alanine racemase</fullName>
        <ecNumber evidence="4 8">5.1.1.1</ecNumber>
    </recommendedName>
</protein>
<dbReference type="Pfam" id="PF00842">
    <property type="entry name" value="Ala_racemase_C"/>
    <property type="match status" value="1"/>
</dbReference>
<feature type="modified residue" description="N6-(pyridoxal phosphate)lysine" evidence="8 9">
    <location>
        <position position="33"/>
    </location>
</feature>
<keyword evidence="5 8" id="KW-0663">Pyridoxal phosphate</keyword>
<organism evidence="12 13">
    <name type="scientific">Candidatus Vesicomyosocius endoextente</name>
    <dbReference type="NCBI Taxonomy" id="2738853"/>
    <lineage>
        <taxon>Bacteria</taxon>
        <taxon>Pseudomonadati</taxon>
        <taxon>Pseudomonadota</taxon>
        <taxon>Gammaproteobacteria</taxon>
        <taxon>Candidatus Pseudothioglobaceae</taxon>
        <taxon>Candidatus Vesicomyidisocius</taxon>
    </lineage>
</organism>
<accession>A0A853G416</accession>
<evidence type="ECO:0000259" key="11">
    <source>
        <dbReference type="SMART" id="SM01005"/>
    </source>
</evidence>
<comment type="similarity">
    <text evidence="3 8">Belongs to the alanine racemase family.</text>
</comment>
<evidence type="ECO:0000313" key="13">
    <source>
        <dbReference type="Proteomes" id="UP000525329"/>
    </source>
</evidence>
<dbReference type="SUPFAM" id="SSF50621">
    <property type="entry name" value="Alanine racemase C-terminal domain-like"/>
    <property type="match status" value="1"/>
</dbReference>
<dbReference type="Gene3D" id="3.20.20.10">
    <property type="entry name" value="Alanine racemase"/>
    <property type="match status" value="1"/>
</dbReference>
<evidence type="ECO:0000256" key="7">
    <source>
        <dbReference type="ARBA" id="ARBA00037912"/>
    </source>
</evidence>
<gene>
    <name evidence="12" type="primary">alr</name>
    <name evidence="12" type="ORF">H0A74_00690</name>
</gene>
<evidence type="ECO:0000313" key="12">
    <source>
        <dbReference type="EMBL" id="NYT52098.1"/>
    </source>
</evidence>
<dbReference type="SUPFAM" id="SSF51419">
    <property type="entry name" value="PLP-binding barrel"/>
    <property type="match status" value="1"/>
</dbReference>
<evidence type="ECO:0000256" key="4">
    <source>
        <dbReference type="ARBA" id="ARBA00013089"/>
    </source>
</evidence>
<dbReference type="AlphaFoldDB" id="A0A853G416"/>
<dbReference type="InterPro" id="IPR001608">
    <property type="entry name" value="Ala_racemase_N"/>
</dbReference>
<dbReference type="Proteomes" id="UP000525329">
    <property type="component" value="Unassembled WGS sequence"/>
</dbReference>
<dbReference type="HAMAP" id="MF_01201">
    <property type="entry name" value="Ala_racemase"/>
    <property type="match status" value="1"/>
</dbReference>
<evidence type="ECO:0000256" key="3">
    <source>
        <dbReference type="ARBA" id="ARBA00007880"/>
    </source>
</evidence>
<dbReference type="InterPro" id="IPR029066">
    <property type="entry name" value="PLP-binding_barrel"/>
</dbReference>
<dbReference type="GO" id="GO:0005829">
    <property type="term" value="C:cytosol"/>
    <property type="evidence" value="ECO:0007669"/>
    <property type="project" value="TreeGrafter"/>
</dbReference>
<name>A0A853G416_9GAMM</name>
<dbReference type="EC" id="5.1.1.1" evidence="4 8"/>
<dbReference type="NCBIfam" id="TIGR00492">
    <property type="entry name" value="alr"/>
    <property type="match status" value="1"/>
</dbReference>
<dbReference type="FunFam" id="3.20.20.10:FF:000002">
    <property type="entry name" value="Alanine racemase"/>
    <property type="match status" value="1"/>
</dbReference>
<feature type="domain" description="Alanine racemase C-terminal" evidence="11">
    <location>
        <begin position="224"/>
        <end position="348"/>
    </location>
</feature>
<feature type="active site" description="Proton acceptor; specific for D-alanine" evidence="8">
    <location>
        <position position="33"/>
    </location>
</feature>
<evidence type="ECO:0000256" key="1">
    <source>
        <dbReference type="ARBA" id="ARBA00000316"/>
    </source>
</evidence>
<dbReference type="InterPro" id="IPR009006">
    <property type="entry name" value="Ala_racemase/Decarboxylase_C"/>
</dbReference>
<dbReference type="GO" id="GO:0030170">
    <property type="term" value="F:pyridoxal phosphate binding"/>
    <property type="evidence" value="ECO:0007669"/>
    <property type="project" value="UniProtKB-UniRule"/>
</dbReference>